<dbReference type="SUPFAM" id="SSF52096">
    <property type="entry name" value="ClpP/crotonase"/>
    <property type="match status" value="1"/>
</dbReference>
<organism evidence="6 7">
    <name type="scientific">Blastococcus saxobsidens</name>
    <dbReference type="NCBI Taxonomy" id="138336"/>
    <lineage>
        <taxon>Bacteria</taxon>
        <taxon>Bacillati</taxon>
        <taxon>Actinomycetota</taxon>
        <taxon>Actinomycetes</taxon>
        <taxon>Geodermatophilales</taxon>
        <taxon>Geodermatophilaceae</taxon>
        <taxon>Blastococcus</taxon>
    </lineage>
</organism>
<dbReference type="OrthoDB" id="5174409at2"/>
<gene>
    <name evidence="6" type="ORF">BKA19_2293</name>
</gene>
<dbReference type="GO" id="GO:0006635">
    <property type="term" value="P:fatty acid beta-oxidation"/>
    <property type="evidence" value="ECO:0007669"/>
    <property type="project" value="TreeGrafter"/>
</dbReference>
<dbReference type="InterPro" id="IPR029045">
    <property type="entry name" value="ClpP/crotonase-like_dom_sf"/>
</dbReference>
<evidence type="ECO:0000256" key="2">
    <source>
        <dbReference type="ARBA" id="ARBA00023239"/>
    </source>
</evidence>
<dbReference type="GO" id="GO:0004300">
    <property type="term" value="F:enoyl-CoA hydratase activity"/>
    <property type="evidence" value="ECO:0007669"/>
    <property type="project" value="UniProtKB-EC"/>
</dbReference>
<dbReference type="Gene3D" id="3.90.226.10">
    <property type="entry name" value="2-enoyl-CoA Hydratase, Chain A, domain 1"/>
    <property type="match status" value="1"/>
</dbReference>
<evidence type="ECO:0000256" key="1">
    <source>
        <dbReference type="ARBA" id="ARBA00005254"/>
    </source>
</evidence>
<dbReference type="FunFam" id="1.10.12.10:FF:000001">
    <property type="entry name" value="Probable enoyl-CoA hydratase, mitochondrial"/>
    <property type="match status" value="1"/>
</dbReference>
<dbReference type="Gene3D" id="1.10.12.10">
    <property type="entry name" value="Lyase 2-enoyl-coa Hydratase, Chain A, domain 2"/>
    <property type="match status" value="1"/>
</dbReference>
<comment type="caution">
    <text evidence="6">The sequence shown here is derived from an EMBL/GenBank/DDBJ whole genome shotgun (WGS) entry which is preliminary data.</text>
</comment>
<dbReference type="Proteomes" id="UP000292507">
    <property type="component" value="Unassembled WGS sequence"/>
</dbReference>
<evidence type="ECO:0000313" key="6">
    <source>
        <dbReference type="EMBL" id="RZU32598.1"/>
    </source>
</evidence>
<dbReference type="Pfam" id="PF00378">
    <property type="entry name" value="ECH_1"/>
    <property type="match status" value="1"/>
</dbReference>
<accession>A0A4Q7Y7B2</accession>
<dbReference type="PROSITE" id="PS00166">
    <property type="entry name" value="ENOYL_COA_HYDRATASE"/>
    <property type="match status" value="1"/>
</dbReference>
<dbReference type="CDD" id="cd06558">
    <property type="entry name" value="crotonase-like"/>
    <property type="match status" value="1"/>
</dbReference>
<dbReference type="InterPro" id="IPR001753">
    <property type="entry name" value="Enoyl-CoA_hydra/iso"/>
</dbReference>
<evidence type="ECO:0000256" key="3">
    <source>
        <dbReference type="ARBA" id="ARBA00023709"/>
    </source>
</evidence>
<keyword evidence="2" id="KW-0456">Lyase</keyword>
<dbReference type="InterPro" id="IPR014748">
    <property type="entry name" value="Enoyl-CoA_hydra_C"/>
</dbReference>
<dbReference type="PANTHER" id="PTHR11941">
    <property type="entry name" value="ENOYL-COA HYDRATASE-RELATED"/>
    <property type="match status" value="1"/>
</dbReference>
<comment type="catalytic activity">
    <reaction evidence="4">
        <text>a 4-saturated-(3S)-3-hydroxyacyl-CoA = a (3E)-enoyl-CoA + H2O</text>
        <dbReference type="Rhea" id="RHEA:20724"/>
        <dbReference type="ChEBI" id="CHEBI:15377"/>
        <dbReference type="ChEBI" id="CHEBI:58521"/>
        <dbReference type="ChEBI" id="CHEBI:137480"/>
        <dbReference type="EC" id="4.2.1.17"/>
    </reaction>
</comment>
<dbReference type="InterPro" id="IPR018376">
    <property type="entry name" value="Enoyl-CoA_hyd/isom_CS"/>
</dbReference>
<dbReference type="EMBL" id="SHKV01000001">
    <property type="protein sequence ID" value="RZU32598.1"/>
    <property type="molecule type" value="Genomic_DNA"/>
</dbReference>
<keyword evidence="7" id="KW-1185">Reference proteome</keyword>
<evidence type="ECO:0000256" key="4">
    <source>
        <dbReference type="ARBA" id="ARBA00023717"/>
    </source>
</evidence>
<name>A0A4Q7Y7B2_9ACTN</name>
<comment type="catalytic activity">
    <reaction evidence="3">
        <text>a (3S)-3-hydroxyacyl-CoA = a (2E)-enoyl-CoA + H2O</text>
        <dbReference type="Rhea" id="RHEA:16105"/>
        <dbReference type="ChEBI" id="CHEBI:15377"/>
        <dbReference type="ChEBI" id="CHEBI:57318"/>
        <dbReference type="ChEBI" id="CHEBI:58856"/>
        <dbReference type="EC" id="4.2.1.17"/>
    </reaction>
</comment>
<evidence type="ECO:0000313" key="7">
    <source>
        <dbReference type="Proteomes" id="UP000292507"/>
    </source>
</evidence>
<evidence type="ECO:0000256" key="5">
    <source>
        <dbReference type="RuleBase" id="RU003707"/>
    </source>
</evidence>
<dbReference type="PANTHER" id="PTHR11941:SF54">
    <property type="entry name" value="ENOYL-COA HYDRATASE, MITOCHONDRIAL"/>
    <property type="match status" value="1"/>
</dbReference>
<reference evidence="6 7" key="1">
    <citation type="submission" date="2019-02" db="EMBL/GenBank/DDBJ databases">
        <title>Sequencing the genomes of 1000 actinobacteria strains.</title>
        <authorList>
            <person name="Klenk H.-P."/>
        </authorList>
    </citation>
    <scope>NUCLEOTIDE SEQUENCE [LARGE SCALE GENOMIC DNA]</scope>
    <source>
        <strain evidence="6 7">DSM 44509</strain>
    </source>
</reference>
<protein>
    <submittedName>
        <fullName evidence="6">Enoyl-CoA hydratase/enoyl-CoA hydratase</fullName>
    </submittedName>
</protein>
<dbReference type="RefSeq" id="WP_104528007.1">
    <property type="nucleotide sequence ID" value="NZ_POQT01000009.1"/>
</dbReference>
<sequence>MTETTTDVGSGVHLRYETPHIAVLTLDSEPANTFSWESRRSFMRALDILDADENVRCLVITGEGRAFTAGAQLREDQFMSDEQLTDYLAEFSRVLNGVQHFRAPVIAAINGATVGGGLEFALCADIRIASTDAFFVAAGVNVGLIVSFWRLPRVIGLGPAKEILLTGARYTAEQALNWGLVTEVHEPADLMPAALAKAHRIATRAPLSVEVTKEAVTKAFEMDFGEGQALQTRRFLEMFRTEDHQEALSAFFEKRDGNYQRR</sequence>
<dbReference type="AlphaFoldDB" id="A0A4Q7Y7B2"/>
<proteinExistence type="inferred from homology"/>
<comment type="similarity">
    <text evidence="1 5">Belongs to the enoyl-CoA hydratase/isomerase family.</text>
</comment>